<name>A0A270B4Q7_9PROT</name>
<keyword evidence="3" id="KW-1185">Reference proteome</keyword>
<organism evidence="2 3">
    <name type="scientific">Acetobacter syzygii</name>
    <dbReference type="NCBI Taxonomy" id="146476"/>
    <lineage>
        <taxon>Bacteria</taxon>
        <taxon>Pseudomonadati</taxon>
        <taxon>Pseudomonadota</taxon>
        <taxon>Alphaproteobacteria</taxon>
        <taxon>Acetobacterales</taxon>
        <taxon>Acetobacteraceae</taxon>
        <taxon>Acetobacter</taxon>
    </lineage>
</organism>
<dbReference type="OrthoDB" id="7581460at2"/>
<evidence type="ECO:0000313" key="3">
    <source>
        <dbReference type="Proteomes" id="UP000216033"/>
    </source>
</evidence>
<gene>
    <name evidence="2" type="ORF">B9K05_13510</name>
</gene>
<feature type="coiled-coil region" evidence="1">
    <location>
        <begin position="302"/>
        <end position="332"/>
    </location>
</feature>
<proteinExistence type="predicted"/>
<sequence>MPIYAAVRAGALKSISSGRSGIRSAEQHAKRLDPVARKRHVRESDPIAWSKAETGPLDYEAAFKAHKRATGAGERKGADLGMEFKVVVSPEWLAETGDPHDASNPRVKQLVAEAKAWAESWGGADSVWGLRYDTDERGSGVVDVFMSPVREQRHKSGKAKKVISCRKAKEELLASERAIDPDLKTSGAAMQSSWSRWCQKRLDPRLERGKAKTETGAVHENADLYARIAEKKAADLARREKRLGQASRFVQAFASGDVTKVGPRPEDPEKLTFWRKNSLPDERKAELSADWRTVPQPLRDGLHAISAERARAEAARKEAESVAEQTKKAISEGVQAFWKREITGARQDAAKEWHLAYDPRLPSPRRSALASIIEPVKALIAPMLCSLAAYLGQSRVNISEYAAAQRDDDLDIGWDNGLGM</sequence>
<evidence type="ECO:0000313" key="2">
    <source>
        <dbReference type="EMBL" id="PAL19983.1"/>
    </source>
</evidence>
<dbReference type="EMBL" id="NDFP01000028">
    <property type="protein sequence ID" value="PAL19983.1"/>
    <property type="molecule type" value="Genomic_DNA"/>
</dbReference>
<dbReference type="Proteomes" id="UP000216033">
    <property type="component" value="Unassembled WGS sequence"/>
</dbReference>
<comment type="caution">
    <text evidence="2">The sequence shown here is derived from an EMBL/GenBank/DDBJ whole genome shotgun (WGS) entry which is preliminary data.</text>
</comment>
<evidence type="ECO:0000256" key="1">
    <source>
        <dbReference type="SAM" id="Coils"/>
    </source>
</evidence>
<accession>A0A270B4Q7</accession>
<reference evidence="2 3" key="1">
    <citation type="submission" date="2017-04" db="EMBL/GenBank/DDBJ databases">
        <title>Kefir bacterial isolates.</title>
        <authorList>
            <person name="Kim Y."/>
            <person name="Blasche S."/>
            <person name="Patil K.R."/>
        </authorList>
    </citation>
    <scope>NUCLEOTIDE SEQUENCE [LARGE SCALE GENOMIC DNA]</scope>
    <source>
        <strain evidence="2 3">KR-2</strain>
    </source>
</reference>
<dbReference type="Gene3D" id="3.30.930.30">
    <property type="match status" value="1"/>
</dbReference>
<dbReference type="RefSeq" id="WP_095352060.1">
    <property type="nucleotide sequence ID" value="NZ_NDFO01000028.1"/>
</dbReference>
<keyword evidence="1" id="KW-0175">Coiled coil</keyword>
<dbReference type="AlphaFoldDB" id="A0A270B4Q7"/>
<protein>
    <submittedName>
        <fullName evidence="2">Uncharacterized protein</fullName>
    </submittedName>
</protein>